<sequence length="369" mass="41954">MAKPDWSLLPTELLQLISEKLNSEFYLLRFRSVCSTWRSSIPNFRPNHFLPLKLPKPFGTDDNNNDSICYLVKHNIFLIKPTTIPIPIQHQPRKILQPLLIRIGPNVKGKIQLWHPLDLDQRLPFHFPHQVVDFNHISIVDLGQVFVLQPSDSFQNDRYDKVVAATYPGEQQPHIVTYDYLRDPCMFRPGDDGWMNIPNVSLSECYFGDICNFKGRTCVVDRAEEMAETVMVGPDLSVDLVEAELLCPGQLRLCVVESELLLVDTNSGDYDAWIDVYRLDEKKKKWVELSNLGDRVLFLGKKCSFSASASDLGFAKGNCVINMDVSDLGCGICDLNDENKMLPLSDYPDYFNLLAASGLDGEELHWENG</sequence>
<dbReference type="SMART" id="SM00256">
    <property type="entry name" value="FBOX"/>
    <property type="match status" value="1"/>
</dbReference>
<evidence type="ECO:0000313" key="2">
    <source>
        <dbReference type="EMBL" id="PNX90413.1"/>
    </source>
</evidence>
<evidence type="ECO:0000259" key="1">
    <source>
        <dbReference type="SMART" id="SM00256"/>
    </source>
</evidence>
<dbReference type="STRING" id="57577.A0A2K3MHZ1"/>
<comment type="caution">
    <text evidence="2">The sequence shown here is derived from an EMBL/GenBank/DDBJ whole genome shotgun (WGS) entry which is preliminary data.</text>
</comment>
<dbReference type="PANTHER" id="PTHR47123">
    <property type="entry name" value="F-BOX PROTEIN SKIP23"/>
    <property type="match status" value="1"/>
</dbReference>
<gene>
    <name evidence="2" type="ORF">L195_g046537</name>
</gene>
<dbReference type="Proteomes" id="UP000236291">
    <property type="component" value="Unassembled WGS sequence"/>
</dbReference>
<accession>A0A2K3MHZ1</accession>
<dbReference type="EMBL" id="ASHM01062757">
    <property type="protein sequence ID" value="PNX90413.1"/>
    <property type="molecule type" value="Genomic_DNA"/>
</dbReference>
<dbReference type="InterPro" id="IPR051304">
    <property type="entry name" value="SCF_F-box_domain"/>
</dbReference>
<dbReference type="InterPro" id="IPR001810">
    <property type="entry name" value="F-box_dom"/>
</dbReference>
<dbReference type="Pfam" id="PF00646">
    <property type="entry name" value="F-box"/>
    <property type="match status" value="1"/>
</dbReference>
<reference evidence="2 3" key="2">
    <citation type="journal article" date="2017" name="Front. Plant Sci.">
        <title>Gene Classification and Mining of Molecular Markers Useful in Red Clover (Trifolium pratense) Breeding.</title>
        <authorList>
            <person name="Istvanek J."/>
            <person name="Dluhosova J."/>
            <person name="Dluhos P."/>
            <person name="Patkova L."/>
            <person name="Nedelnik J."/>
            <person name="Repkova J."/>
        </authorList>
    </citation>
    <scope>NUCLEOTIDE SEQUENCE [LARGE SCALE GENOMIC DNA]</scope>
    <source>
        <strain evidence="3">cv. Tatra</strain>
        <tissue evidence="2">Young leaves</tissue>
    </source>
</reference>
<protein>
    <submittedName>
        <fullName evidence="2">F-box protein</fullName>
    </submittedName>
</protein>
<dbReference type="Pfam" id="PF03478">
    <property type="entry name" value="Beta-prop_KIB1-4"/>
    <property type="match status" value="1"/>
</dbReference>
<dbReference type="InterPro" id="IPR005174">
    <property type="entry name" value="KIB1-4_b-propeller"/>
</dbReference>
<name>A0A2K3MHZ1_TRIPR</name>
<feature type="domain" description="F-box" evidence="1">
    <location>
        <begin position="9"/>
        <end position="50"/>
    </location>
</feature>
<proteinExistence type="predicted"/>
<organism evidence="2 3">
    <name type="scientific">Trifolium pratense</name>
    <name type="common">Red clover</name>
    <dbReference type="NCBI Taxonomy" id="57577"/>
    <lineage>
        <taxon>Eukaryota</taxon>
        <taxon>Viridiplantae</taxon>
        <taxon>Streptophyta</taxon>
        <taxon>Embryophyta</taxon>
        <taxon>Tracheophyta</taxon>
        <taxon>Spermatophyta</taxon>
        <taxon>Magnoliopsida</taxon>
        <taxon>eudicotyledons</taxon>
        <taxon>Gunneridae</taxon>
        <taxon>Pentapetalae</taxon>
        <taxon>rosids</taxon>
        <taxon>fabids</taxon>
        <taxon>Fabales</taxon>
        <taxon>Fabaceae</taxon>
        <taxon>Papilionoideae</taxon>
        <taxon>50 kb inversion clade</taxon>
        <taxon>NPAAA clade</taxon>
        <taxon>Hologalegina</taxon>
        <taxon>IRL clade</taxon>
        <taxon>Trifolieae</taxon>
        <taxon>Trifolium</taxon>
    </lineage>
</organism>
<evidence type="ECO:0000313" key="3">
    <source>
        <dbReference type="Proteomes" id="UP000236291"/>
    </source>
</evidence>
<reference evidence="2 3" key="1">
    <citation type="journal article" date="2014" name="Am. J. Bot.">
        <title>Genome assembly and annotation for red clover (Trifolium pratense; Fabaceae).</title>
        <authorList>
            <person name="Istvanek J."/>
            <person name="Jaros M."/>
            <person name="Krenek A."/>
            <person name="Repkova J."/>
        </authorList>
    </citation>
    <scope>NUCLEOTIDE SEQUENCE [LARGE SCALE GENOMIC DNA]</scope>
    <source>
        <strain evidence="3">cv. Tatra</strain>
        <tissue evidence="2">Young leaves</tissue>
    </source>
</reference>
<dbReference type="AlphaFoldDB" id="A0A2K3MHZ1"/>
<dbReference type="PANTHER" id="PTHR47123:SF15">
    <property type="entry name" value="F-BOX PROTEIN SKIP23"/>
    <property type="match status" value="1"/>
</dbReference>